<feature type="domain" description="Beta-lactamase-related" evidence="1">
    <location>
        <begin position="37"/>
        <end position="372"/>
    </location>
</feature>
<feature type="domain" description="Peptidase S12 Pab87-related C-terminal" evidence="2">
    <location>
        <begin position="416"/>
        <end position="500"/>
    </location>
</feature>
<keyword evidence="4" id="KW-1185">Reference proteome</keyword>
<reference evidence="3 4" key="1">
    <citation type="submission" date="2019-11" db="EMBL/GenBank/DDBJ databases">
        <authorList>
            <person name="Im W.T."/>
        </authorList>
    </citation>
    <scope>NUCLEOTIDE SEQUENCE [LARGE SCALE GENOMIC DNA]</scope>
    <source>
        <strain evidence="3 4">SB-02</strain>
    </source>
</reference>
<dbReference type="Pfam" id="PF00144">
    <property type="entry name" value="Beta-lactamase"/>
    <property type="match status" value="1"/>
</dbReference>
<dbReference type="Gene3D" id="2.40.128.600">
    <property type="match status" value="1"/>
</dbReference>
<dbReference type="GO" id="GO:0016787">
    <property type="term" value="F:hydrolase activity"/>
    <property type="evidence" value="ECO:0007669"/>
    <property type="project" value="UniProtKB-KW"/>
</dbReference>
<dbReference type="SUPFAM" id="SSF56601">
    <property type="entry name" value="beta-lactamase/transpeptidase-like"/>
    <property type="match status" value="1"/>
</dbReference>
<sequence>MRNYFVFVLLCLTATTWAQKKKPAANADKFAGVEAELQQVLKDWHAAGFAVAVVEKNKVVFSKGFGVRDLDTKQPVTPNTLFAIGSCTKAFTSTLVGQLVADGKFTYDEPVRNYLPELKFFNNDMNNSITMRDMMSHRTGLPRHDLSWYLNPSDNRDSLLQRIQFMEPTHRPKEKYQYNNFMFFAQGYVVEKFSRQSWEKNMLDKIFKPLGMTRSNMPYSAVKADSNLASPYSYSTDSTIKKVPHYNIGGMGPAGAVYSSVLDMSKWVQAWIYGGKYNGQTVVPAVHFKEATSGQMTTGAGIPEQDVAFMSGGDYGFGWTLSSYRGHYQVEHGGAIDGFIATTAFFPNDSIGIVVLSNQDSRTVPAIVRRILTDRALGLSPIDWNKRNLDAVAKAKATNAAAGANTKPVTVRSAQRMSHKLATYEGLYTHPAYGTYDVFVQHDSLWLRTSRNTYWLNNWHYDFFYPVEIIAGEKIDTSAQGGQSFRFNTNISGDIESLQAFGFEAPNIQLVFTKAAKAKALSKADLEQYTGSYQLGNMLAKVYIKNENTLYVEVPGQPPYELAFTGEHKFVFKAVAGFALQFEAPVAGKAPAVTFLQPHGNYKANRQ</sequence>
<organism evidence="3 4">
    <name type="scientific">Phnomibacter ginsenosidimutans</name>
    <dbReference type="NCBI Taxonomy" id="2676868"/>
    <lineage>
        <taxon>Bacteria</taxon>
        <taxon>Pseudomonadati</taxon>
        <taxon>Bacteroidota</taxon>
        <taxon>Chitinophagia</taxon>
        <taxon>Chitinophagales</taxon>
        <taxon>Chitinophagaceae</taxon>
        <taxon>Phnomibacter</taxon>
    </lineage>
</organism>
<dbReference type="RefSeq" id="WP_157477165.1">
    <property type="nucleotide sequence ID" value="NZ_CP046566.1"/>
</dbReference>
<dbReference type="InterPro" id="IPR021860">
    <property type="entry name" value="Peptidase_S12_Pab87-rel_C"/>
</dbReference>
<accession>A0A6I6GKI2</accession>
<dbReference type="PANTHER" id="PTHR46825">
    <property type="entry name" value="D-ALANYL-D-ALANINE-CARBOXYPEPTIDASE/ENDOPEPTIDASE AMPH"/>
    <property type="match status" value="1"/>
</dbReference>
<protein>
    <submittedName>
        <fullName evidence="3">Serine hydrolase</fullName>
    </submittedName>
</protein>
<dbReference type="AlphaFoldDB" id="A0A6I6GKI2"/>
<dbReference type="InterPro" id="IPR001466">
    <property type="entry name" value="Beta-lactam-related"/>
</dbReference>
<dbReference type="InterPro" id="IPR050491">
    <property type="entry name" value="AmpC-like"/>
</dbReference>
<dbReference type="EMBL" id="CP046566">
    <property type="protein sequence ID" value="QGW27412.1"/>
    <property type="molecule type" value="Genomic_DNA"/>
</dbReference>
<dbReference type="Gene3D" id="3.40.710.10">
    <property type="entry name" value="DD-peptidase/beta-lactamase superfamily"/>
    <property type="match status" value="1"/>
</dbReference>
<evidence type="ECO:0000259" key="2">
    <source>
        <dbReference type="Pfam" id="PF11954"/>
    </source>
</evidence>
<dbReference type="KEGG" id="fls:GLV81_04245"/>
<dbReference type="Pfam" id="PF11954">
    <property type="entry name" value="DUF3471"/>
    <property type="match status" value="1"/>
</dbReference>
<name>A0A6I6GKI2_9BACT</name>
<proteinExistence type="predicted"/>
<keyword evidence="3" id="KW-0378">Hydrolase</keyword>
<evidence type="ECO:0000259" key="1">
    <source>
        <dbReference type="Pfam" id="PF00144"/>
    </source>
</evidence>
<gene>
    <name evidence="3" type="ORF">GLV81_04245</name>
</gene>
<dbReference type="PANTHER" id="PTHR46825:SF15">
    <property type="entry name" value="BETA-LACTAMASE-RELATED DOMAIN-CONTAINING PROTEIN"/>
    <property type="match status" value="1"/>
</dbReference>
<evidence type="ECO:0000313" key="3">
    <source>
        <dbReference type="EMBL" id="QGW27412.1"/>
    </source>
</evidence>
<dbReference type="Proteomes" id="UP000426027">
    <property type="component" value="Chromosome"/>
</dbReference>
<evidence type="ECO:0000313" key="4">
    <source>
        <dbReference type="Proteomes" id="UP000426027"/>
    </source>
</evidence>
<dbReference type="InterPro" id="IPR012338">
    <property type="entry name" value="Beta-lactam/transpept-like"/>
</dbReference>